<dbReference type="RefSeq" id="XP_070339843.1">
    <property type="nucleotide sequence ID" value="XM_070483742.1"/>
</dbReference>
<proteinExistence type="predicted"/>
<dbReference type="PANTHER" id="PTHR21553">
    <property type="entry name" value="ALMS1-RELATED"/>
    <property type="match status" value="1"/>
</dbReference>
<dbReference type="GeneID" id="123275553"/>
<feature type="compositionally biased region" description="Basic and acidic residues" evidence="1">
    <location>
        <begin position="331"/>
        <end position="343"/>
    </location>
</feature>
<feature type="region of interest" description="Disordered" evidence="1">
    <location>
        <begin position="105"/>
        <end position="187"/>
    </location>
</feature>
<dbReference type="PANTHER" id="PTHR21553:SF33">
    <property type="entry name" value="CEP295 N-TERMINAL-LIKE PROTEIN"/>
    <property type="match status" value="1"/>
</dbReference>
<organism evidence="2 3">
    <name type="scientific">Equus asinus</name>
    <name type="common">Donkey</name>
    <name type="synonym">Equus africanus asinus</name>
    <dbReference type="NCBI Taxonomy" id="9793"/>
    <lineage>
        <taxon>Eukaryota</taxon>
        <taxon>Metazoa</taxon>
        <taxon>Chordata</taxon>
        <taxon>Craniata</taxon>
        <taxon>Vertebrata</taxon>
        <taxon>Euteleostomi</taxon>
        <taxon>Mammalia</taxon>
        <taxon>Eutheria</taxon>
        <taxon>Laurasiatheria</taxon>
        <taxon>Perissodactyla</taxon>
        <taxon>Equidae</taxon>
        <taxon>Equus</taxon>
    </lineage>
</organism>
<dbReference type="Proteomes" id="UP000694387">
    <property type="component" value="Chromosome 13"/>
</dbReference>
<dbReference type="GO" id="GO:0046599">
    <property type="term" value="P:regulation of centriole replication"/>
    <property type="evidence" value="ECO:0007669"/>
    <property type="project" value="TreeGrafter"/>
</dbReference>
<reference evidence="2" key="2">
    <citation type="submission" date="2025-05" db="UniProtKB">
        <authorList>
            <consortium name="Ensembl"/>
        </authorList>
    </citation>
    <scope>IDENTIFICATION</scope>
</reference>
<feature type="compositionally biased region" description="Basic and acidic residues" evidence="1">
    <location>
        <begin position="233"/>
        <end position="250"/>
    </location>
</feature>
<sequence>MKRNTQSAAQPSPSPDGEALLLRRKHRLLQVREKGDLALQRRQDLKWWKSQQLQRLAEELGAEWEGVPSRQVRGLERLYLGHLLGLGGGQTKDRGLHLELLAQRGAASPPRAGDRHRAAVREEKSRREELMRQQPCHSRPPRKAVGVEKQGTTKAMGLTHPPPSPPGKHKGERAPPTKTSGGRRAVDPRVSRGLDVETLLAVAGETKHLEDREKDVSREGRRQLGKGTARLLQDLRDSSVTESPEGRAGDLEQWWPPGSPRGPGAAPQAARCECREKSRWKRELEFAFEELFNTNRKLKKHLSLYLEPRPGVGQHPREEQGFSEMQGQRGETQREKKSIHAETEMVPAGDSVSPAEVDAHHTSSKTNLEKLLSKLENQKYRLMAKPAFKSESRLSSSEAGTPGSEARPLPCTTGPRQEAPRPDTLVEGSLEGQAGRVGLVASRQKQKLEMEQTRQKQLELLEPTGLPKMSLEAHSQAVLEDERRAQARACLACLKSHSSRDQEEEGGDEPGATSALAASTADDDRHSQMIRGLEQQILEQNQSHKQFLEEARKRLQEFQRIC</sequence>
<evidence type="ECO:0000313" key="2">
    <source>
        <dbReference type="Ensembl" id="ENSEASP00005006815.2"/>
    </source>
</evidence>
<dbReference type="CTD" id="100653515"/>
<feature type="region of interest" description="Disordered" evidence="1">
    <location>
        <begin position="386"/>
        <end position="452"/>
    </location>
</feature>
<dbReference type="KEGG" id="eai:123275553"/>
<gene>
    <name evidence="2" type="primary">CEP295NL</name>
</gene>
<keyword evidence="3" id="KW-1185">Reference proteome</keyword>
<feature type="compositionally biased region" description="Basic and acidic residues" evidence="1">
    <location>
        <begin position="112"/>
        <end position="131"/>
    </location>
</feature>
<protein>
    <submittedName>
        <fullName evidence="2">CEP295 N-terminal like</fullName>
    </submittedName>
</protein>
<feature type="region of interest" description="Disordered" evidence="1">
    <location>
        <begin position="496"/>
        <end position="535"/>
    </location>
</feature>
<dbReference type="GO" id="GO:0005829">
    <property type="term" value="C:cytosol"/>
    <property type="evidence" value="ECO:0007669"/>
    <property type="project" value="TreeGrafter"/>
</dbReference>
<dbReference type="GeneTree" id="ENSGT00940000153123"/>
<evidence type="ECO:0000256" key="1">
    <source>
        <dbReference type="SAM" id="MobiDB-lite"/>
    </source>
</evidence>
<feature type="region of interest" description="Disordered" evidence="1">
    <location>
        <begin position="308"/>
        <end position="365"/>
    </location>
</feature>
<dbReference type="Ensembl" id="ENSEAST00005082882.1">
    <property type="protein sequence ID" value="ENSEASP00005037573.1"/>
    <property type="gene ID" value="ENSEASG00005005037.2"/>
</dbReference>
<name>A0A8C4LBP8_EQUAS</name>
<dbReference type="GO" id="GO:0005814">
    <property type="term" value="C:centriole"/>
    <property type="evidence" value="ECO:0007669"/>
    <property type="project" value="TreeGrafter"/>
</dbReference>
<feature type="region of interest" description="Disordered" evidence="1">
    <location>
        <begin position="208"/>
        <end position="270"/>
    </location>
</feature>
<dbReference type="Ensembl" id="ENSEAST00005007448.2">
    <property type="protein sequence ID" value="ENSEASP00005006815.2"/>
    <property type="gene ID" value="ENSEASG00005005037.2"/>
</dbReference>
<accession>A0A8C4LBP8</accession>
<dbReference type="AlphaFoldDB" id="A0A8C4LBP8"/>
<feature type="compositionally biased region" description="Basic and acidic residues" evidence="1">
    <location>
        <begin position="208"/>
        <end position="222"/>
    </location>
</feature>
<evidence type="ECO:0000313" key="3">
    <source>
        <dbReference type="Proteomes" id="UP000694387"/>
    </source>
</evidence>
<reference evidence="2 3" key="1">
    <citation type="journal article" date="2020" name="Nat. Commun.">
        <title>Donkey genomes provide new insights into domestication and selection for coat color.</title>
        <authorList>
            <person name="Wang"/>
            <person name="C."/>
            <person name="Li"/>
            <person name="H."/>
            <person name="Guo"/>
            <person name="Y."/>
            <person name="Huang"/>
            <person name="J."/>
            <person name="Sun"/>
            <person name="Y."/>
            <person name="Min"/>
            <person name="J."/>
            <person name="Wang"/>
            <person name="J."/>
            <person name="Fang"/>
            <person name="X."/>
            <person name="Zhao"/>
            <person name="Z."/>
            <person name="Wang"/>
            <person name="S."/>
            <person name="Zhang"/>
            <person name="Y."/>
            <person name="Liu"/>
            <person name="Q."/>
            <person name="Jiang"/>
            <person name="Q."/>
            <person name="Wang"/>
            <person name="X."/>
            <person name="Guo"/>
            <person name="Y."/>
            <person name="Yang"/>
            <person name="C."/>
            <person name="Wang"/>
            <person name="Y."/>
            <person name="Tian"/>
            <person name="F."/>
            <person name="Zhuang"/>
            <person name="G."/>
            <person name="Fan"/>
            <person name="Y."/>
            <person name="Gao"/>
            <person name="Q."/>
            <person name="Li"/>
            <person name="Y."/>
            <person name="Ju"/>
            <person name="Z."/>
            <person name="Li"/>
            <person name="J."/>
            <person name="Li"/>
            <person name="R."/>
            <person name="Hou"/>
            <person name="M."/>
            <person name="Yang"/>
            <person name="G."/>
            <person name="Liu"/>
            <person name="G."/>
            <person name="Liu"/>
            <person name="W."/>
            <person name="Guo"/>
            <person name="J."/>
            <person name="Pan"/>
            <person name="S."/>
            <person name="Fan"/>
            <person name="G."/>
            <person name="Zhang"/>
            <person name="W."/>
            <person name="Zhang"/>
            <person name="R."/>
            <person name="Yu"/>
            <person name="J."/>
            <person name="Zhang"/>
            <person name="X."/>
            <person name="Yin"/>
            <person name="Q."/>
            <person name="Ji"/>
            <person name="C."/>
            <person name="Jin"/>
            <person name="Y."/>
            <person name="Yue"/>
            <person name="G."/>
            <person name="Liu"/>
            <person name="M."/>
            <person name="Xu"/>
            <person name="J."/>
            <person name="Liu"/>
            <person name="S."/>
            <person name="Jordana"/>
            <person name="J."/>
            <person name="Noce"/>
            <person name="A."/>
            <person name="Amills"/>
            <person name="M."/>
            <person name="Wu"/>
            <person name="D.D."/>
            <person name="Li"/>
            <person name="S."/>
            <person name="Zhou"/>
            <person name="X. and Zhong"/>
            <person name="J."/>
        </authorList>
    </citation>
    <scope>NUCLEOTIDE SEQUENCE [LARGE SCALE GENOMIC DNA]</scope>
</reference>
<dbReference type="GO" id="GO:0005813">
    <property type="term" value="C:centrosome"/>
    <property type="evidence" value="ECO:0007669"/>
    <property type="project" value="TreeGrafter"/>
</dbReference>